<gene>
    <name evidence="1" type="ORF">EEDITHA_LOCUS16151</name>
</gene>
<evidence type="ECO:0000313" key="2">
    <source>
        <dbReference type="Proteomes" id="UP001153954"/>
    </source>
</evidence>
<dbReference type="EMBL" id="CAKOGL010000023">
    <property type="protein sequence ID" value="CAH2101388.1"/>
    <property type="molecule type" value="Genomic_DNA"/>
</dbReference>
<evidence type="ECO:0000313" key="1">
    <source>
        <dbReference type="EMBL" id="CAH2101388.1"/>
    </source>
</evidence>
<sequence>MNRWMRGTYELKNVIDKDVIIAHIKSYNPVVSHYRREHAPHKLYLPSDTTLISMHHSSSFETYHRVLRELNITFARLGNEECEQCALFKSHEDRNECSKDPSSCG</sequence>
<reference evidence="1" key="1">
    <citation type="submission" date="2022-03" db="EMBL/GenBank/DDBJ databases">
        <authorList>
            <person name="Tunstrom K."/>
        </authorList>
    </citation>
    <scope>NUCLEOTIDE SEQUENCE</scope>
</reference>
<name>A0AAU9UTQ6_EUPED</name>
<dbReference type="AlphaFoldDB" id="A0AAU9UTQ6"/>
<organism evidence="1 2">
    <name type="scientific">Euphydryas editha</name>
    <name type="common">Edith's checkerspot</name>
    <dbReference type="NCBI Taxonomy" id="104508"/>
    <lineage>
        <taxon>Eukaryota</taxon>
        <taxon>Metazoa</taxon>
        <taxon>Ecdysozoa</taxon>
        <taxon>Arthropoda</taxon>
        <taxon>Hexapoda</taxon>
        <taxon>Insecta</taxon>
        <taxon>Pterygota</taxon>
        <taxon>Neoptera</taxon>
        <taxon>Endopterygota</taxon>
        <taxon>Lepidoptera</taxon>
        <taxon>Glossata</taxon>
        <taxon>Ditrysia</taxon>
        <taxon>Papilionoidea</taxon>
        <taxon>Nymphalidae</taxon>
        <taxon>Nymphalinae</taxon>
        <taxon>Euphydryas</taxon>
    </lineage>
</organism>
<keyword evidence="2" id="KW-1185">Reference proteome</keyword>
<comment type="caution">
    <text evidence="1">The sequence shown here is derived from an EMBL/GenBank/DDBJ whole genome shotgun (WGS) entry which is preliminary data.</text>
</comment>
<proteinExistence type="predicted"/>
<protein>
    <submittedName>
        <fullName evidence="1">Uncharacterized protein</fullName>
    </submittedName>
</protein>
<dbReference type="Proteomes" id="UP001153954">
    <property type="component" value="Unassembled WGS sequence"/>
</dbReference>
<accession>A0AAU9UTQ6</accession>